<name>A0A0E0Q062_ORYRU</name>
<sequence>MHELLPDAVTDPAPTWSSRCWHSTPPVPFCEALRWVVRRRGGQTGGWSEVACAVVDRQWYAPPCSTACSATRASAPGHRHHQRNPVNVPLDTGRWAAKASSSRAPCAGMLPCVIAVGGEPR</sequence>
<dbReference type="Gramene" id="ORUFI06G22570.1">
    <property type="protein sequence ID" value="ORUFI06G22570.1"/>
    <property type="gene ID" value="ORUFI06G22570"/>
</dbReference>
<dbReference type="AlphaFoldDB" id="A0A0E0Q062"/>
<evidence type="ECO:0000313" key="1">
    <source>
        <dbReference type="EnsemblPlants" id="ORUFI06G22570.1"/>
    </source>
</evidence>
<proteinExistence type="predicted"/>
<reference evidence="2" key="1">
    <citation type="submission" date="2013-06" db="EMBL/GenBank/DDBJ databases">
        <authorList>
            <person name="Zhao Q."/>
        </authorList>
    </citation>
    <scope>NUCLEOTIDE SEQUENCE</scope>
    <source>
        <strain evidence="2">cv. W1943</strain>
    </source>
</reference>
<dbReference type="Proteomes" id="UP000008022">
    <property type="component" value="Unassembled WGS sequence"/>
</dbReference>
<dbReference type="HOGENOM" id="CLU_165762_0_0_1"/>
<organism evidence="1 2">
    <name type="scientific">Oryza rufipogon</name>
    <name type="common">Brownbeard rice</name>
    <name type="synonym">Asian wild rice</name>
    <dbReference type="NCBI Taxonomy" id="4529"/>
    <lineage>
        <taxon>Eukaryota</taxon>
        <taxon>Viridiplantae</taxon>
        <taxon>Streptophyta</taxon>
        <taxon>Embryophyta</taxon>
        <taxon>Tracheophyta</taxon>
        <taxon>Spermatophyta</taxon>
        <taxon>Magnoliopsida</taxon>
        <taxon>Liliopsida</taxon>
        <taxon>Poales</taxon>
        <taxon>Poaceae</taxon>
        <taxon>BOP clade</taxon>
        <taxon>Oryzoideae</taxon>
        <taxon>Oryzeae</taxon>
        <taxon>Oryzinae</taxon>
        <taxon>Oryza</taxon>
    </lineage>
</organism>
<accession>A0A0E0Q062</accession>
<evidence type="ECO:0000313" key="2">
    <source>
        <dbReference type="Proteomes" id="UP000008022"/>
    </source>
</evidence>
<protein>
    <submittedName>
        <fullName evidence="1">Uncharacterized protein</fullName>
    </submittedName>
</protein>
<keyword evidence="2" id="KW-1185">Reference proteome</keyword>
<reference evidence="1" key="2">
    <citation type="submission" date="2015-06" db="UniProtKB">
        <authorList>
            <consortium name="EnsemblPlants"/>
        </authorList>
    </citation>
    <scope>IDENTIFICATION</scope>
</reference>
<dbReference type="EnsemblPlants" id="ORUFI06G22570.1">
    <property type="protein sequence ID" value="ORUFI06G22570.1"/>
    <property type="gene ID" value="ORUFI06G22570"/>
</dbReference>